<dbReference type="Gene3D" id="1.50.10.10">
    <property type="match status" value="1"/>
</dbReference>
<dbReference type="PANTHER" id="PTHR36845">
    <property type="entry name" value="HYDROLASE, PUTATIVE (AFU_ORTHOLOGUE AFUA_7G05090)-RELATED"/>
    <property type="match status" value="1"/>
</dbReference>
<dbReference type="InterPro" id="IPR012341">
    <property type="entry name" value="6hp_glycosidase-like_sf"/>
</dbReference>
<dbReference type="InterPro" id="IPR008928">
    <property type="entry name" value="6-hairpin_glycosidase_sf"/>
</dbReference>
<evidence type="ECO:0008006" key="6">
    <source>
        <dbReference type="Google" id="ProtNLM"/>
    </source>
</evidence>
<dbReference type="Proteomes" id="UP000663843">
    <property type="component" value="Unassembled WGS sequence"/>
</dbReference>
<protein>
    <recommendedName>
        <fullName evidence="6">Unsaturated glucuronyl hydrolase</fullName>
    </recommendedName>
</protein>
<sequence>MFAFGAVFLMAATSSGVLSAKAANVSLENTPPSELLSPLIASKLANTAGTLPSNGPPMYPQWTYLSGNGTWQYFPAATWTSGFFPASLYLMNTRKSALCKNDNATGSTDWLATAQDWMQGLDPVANPNAGLFGVRHDVGFLSFGWFEALALNGNNEKAKAAINSYATYLASRFSPIVGCTMSWDPLPSDPTQFRVIIDNMMNLELLIISSKLTGNSTLYNMATSHANKTMVNHLRPDASTYHVVNYNRTTGAVVWQRTAQGYADNSTWTRGQAWGIHGFATMYNYTGDQNYWITSRRLAEYYLSRLPESGVPPWDFDAPAVPGRPSDTSAATIAASGMLMLSRFEQSSSNTTGANYWANAAVRLLSNTTSLAWREESNWQSLLSNGTVNNPANPPNNNTGTIYGDYYYIKAGNELLDQGLMNCSNGQAAAPTTSTSPSNSQTNSGTALPSAFWALAGLGGLLNFFI</sequence>
<comment type="caution">
    <text evidence="4">The sequence shown here is derived from an EMBL/GenBank/DDBJ whole genome shotgun (WGS) entry which is preliminary data.</text>
</comment>
<gene>
    <name evidence="4" type="ORF">RDB_LOCUS184476</name>
</gene>
<keyword evidence="3" id="KW-0732">Signal</keyword>
<accession>A0A8H3DPH2</accession>
<organism evidence="4 5">
    <name type="scientific">Rhizoctonia solani</name>
    <dbReference type="NCBI Taxonomy" id="456999"/>
    <lineage>
        <taxon>Eukaryota</taxon>
        <taxon>Fungi</taxon>
        <taxon>Dikarya</taxon>
        <taxon>Basidiomycota</taxon>
        <taxon>Agaricomycotina</taxon>
        <taxon>Agaricomycetes</taxon>
        <taxon>Cantharellales</taxon>
        <taxon>Ceratobasidiaceae</taxon>
        <taxon>Rhizoctonia</taxon>
    </lineage>
</organism>
<proteinExistence type="inferred from homology"/>
<dbReference type="InterPro" id="IPR052369">
    <property type="entry name" value="UG_Glycosaminoglycan_Hydrolase"/>
</dbReference>
<evidence type="ECO:0000256" key="2">
    <source>
        <dbReference type="ARBA" id="ARBA00038358"/>
    </source>
</evidence>
<evidence type="ECO:0000256" key="1">
    <source>
        <dbReference type="ARBA" id="ARBA00022801"/>
    </source>
</evidence>
<evidence type="ECO:0000313" key="4">
    <source>
        <dbReference type="EMBL" id="CAE6534851.1"/>
    </source>
</evidence>
<dbReference type="EMBL" id="CAJMWT010008694">
    <property type="protein sequence ID" value="CAE6534851.1"/>
    <property type="molecule type" value="Genomic_DNA"/>
</dbReference>
<name>A0A8H3DPH2_9AGAM</name>
<evidence type="ECO:0000313" key="5">
    <source>
        <dbReference type="Proteomes" id="UP000663843"/>
    </source>
</evidence>
<reference evidence="4" key="1">
    <citation type="submission" date="2021-01" db="EMBL/GenBank/DDBJ databases">
        <authorList>
            <person name="Kaushik A."/>
        </authorList>
    </citation>
    <scope>NUCLEOTIDE SEQUENCE</scope>
    <source>
        <strain evidence="4">AG2-2IIIB</strain>
    </source>
</reference>
<dbReference type="GO" id="GO:0052757">
    <property type="term" value="F:chondroitin hydrolase activity"/>
    <property type="evidence" value="ECO:0007669"/>
    <property type="project" value="TreeGrafter"/>
</dbReference>
<dbReference type="AlphaFoldDB" id="A0A8H3DPH2"/>
<feature type="signal peptide" evidence="3">
    <location>
        <begin position="1"/>
        <end position="19"/>
    </location>
</feature>
<comment type="similarity">
    <text evidence="2">Belongs to the glycosyl hydrolase 88 family.</text>
</comment>
<keyword evidence="1" id="KW-0378">Hydrolase</keyword>
<feature type="chain" id="PRO_5034477495" description="Unsaturated glucuronyl hydrolase" evidence="3">
    <location>
        <begin position="20"/>
        <end position="466"/>
    </location>
</feature>
<dbReference type="GO" id="GO:0000272">
    <property type="term" value="P:polysaccharide catabolic process"/>
    <property type="evidence" value="ECO:0007669"/>
    <property type="project" value="TreeGrafter"/>
</dbReference>
<dbReference type="SUPFAM" id="SSF48208">
    <property type="entry name" value="Six-hairpin glycosidases"/>
    <property type="match status" value="1"/>
</dbReference>
<dbReference type="PANTHER" id="PTHR36845:SF1">
    <property type="entry name" value="HYDROLASE, PUTATIVE (AFU_ORTHOLOGUE AFUA_7G05090)-RELATED"/>
    <property type="match status" value="1"/>
</dbReference>
<evidence type="ECO:0000256" key="3">
    <source>
        <dbReference type="SAM" id="SignalP"/>
    </source>
</evidence>